<dbReference type="KEGG" id="aia:AWH56_009600"/>
<gene>
    <name evidence="2" type="ORF">AWH56_009600</name>
    <name evidence="1" type="ORF">AWH56_03575</name>
</gene>
<dbReference type="EMBL" id="CP063356">
    <property type="protein sequence ID" value="QOY37797.1"/>
    <property type="molecule type" value="Genomic_DNA"/>
</dbReference>
<protein>
    <recommendedName>
        <fullName evidence="4">DUF3221 domain-containing protein</fullName>
    </recommendedName>
</protein>
<keyword evidence="3" id="KW-1185">Reference proteome</keyword>
<dbReference type="Proteomes" id="UP000180175">
    <property type="component" value="Chromosome"/>
</dbReference>
<reference evidence="2 3" key="2">
    <citation type="journal article" date="2017" name="Genome Announc.">
        <title>Draft Genome Sequences of Four Alkaliphilic Bacteria Belonging to the Anaerobacillus Genus.</title>
        <authorList>
            <person name="Bassil N.M."/>
            <person name="Lloyd J.R."/>
        </authorList>
    </citation>
    <scope>NUCLEOTIDE SEQUENCE [LARGE SCALE GENOMIC DNA]</scope>
    <source>
        <strain evidence="2 3">NB2006</strain>
    </source>
</reference>
<evidence type="ECO:0008006" key="4">
    <source>
        <dbReference type="Google" id="ProtNLM"/>
    </source>
</evidence>
<accession>A0A1S2ME54</accession>
<evidence type="ECO:0000313" key="3">
    <source>
        <dbReference type="Proteomes" id="UP000180175"/>
    </source>
</evidence>
<dbReference type="AlphaFoldDB" id="A0A1S2ME54"/>
<dbReference type="RefSeq" id="WP_071315824.1">
    <property type="nucleotide sequence ID" value="NZ_CP063356.2"/>
</dbReference>
<evidence type="ECO:0000313" key="2">
    <source>
        <dbReference type="EMBL" id="QOY37797.1"/>
    </source>
</evidence>
<dbReference type="EMBL" id="LQXD01000013">
    <property type="protein sequence ID" value="OIJ22949.1"/>
    <property type="molecule type" value="Genomic_DNA"/>
</dbReference>
<reference evidence="2 3" key="3">
    <citation type="journal article" date="2019" name="Int. J. Syst. Evol. Microbiol.">
        <title>Anaerobacillus isosaccharinicus sp. nov., an alkaliphilic bacterium which degrades isosaccharinic acid.</title>
        <authorList>
            <person name="Bassil N.M."/>
            <person name="Lloyd J.R."/>
        </authorList>
    </citation>
    <scope>NUCLEOTIDE SEQUENCE [LARGE SCALE GENOMIC DNA]</scope>
    <source>
        <strain evidence="2 3">NB2006</strain>
    </source>
</reference>
<dbReference type="OrthoDB" id="2915800at2"/>
<reference evidence="2" key="4">
    <citation type="submission" date="2020-10" db="EMBL/GenBank/DDBJ databases">
        <authorList>
            <person name="Bassil N.M."/>
            <person name="Lloyd J.R."/>
        </authorList>
    </citation>
    <scope>NUCLEOTIDE SEQUENCE</scope>
    <source>
        <strain evidence="2">NB2006</strain>
    </source>
</reference>
<evidence type="ECO:0000313" key="1">
    <source>
        <dbReference type="EMBL" id="OIJ22949.1"/>
    </source>
</evidence>
<sequence>MTKRNVLLALVILTLMFIISEWIGFTNIKEETIHHSKTISGLVINKEVDEKSNYYIYLNILDERNEGMKEIKIIVLSENLWNLIELDRTYFVVYQWSNNETPRLEQIEINDEFKEIFIKDK</sequence>
<organism evidence="1 3">
    <name type="scientific">Anaerobacillus isosaccharinicus</name>
    <dbReference type="NCBI Taxonomy" id="1532552"/>
    <lineage>
        <taxon>Bacteria</taxon>
        <taxon>Bacillati</taxon>
        <taxon>Bacillota</taxon>
        <taxon>Bacilli</taxon>
        <taxon>Bacillales</taxon>
        <taxon>Bacillaceae</taxon>
        <taxon>Anaerobacillus</taxon>
    </lineage>
</organism>
<name>A0A1S2ME54_9BACI</name>
<proteinExistence type="predicted"/>
<reference evidence="1 3" key="1">
    <citation type="submission" date="2016-10" db="EMBL/GenBank/DDBJ databases">
        <title>Draft genome sequences of four alkaliphilic bacteria belonging to the Anaerobacillus genus.</title>
        <authorList>
            <person name="Bassil N.M."/>
            <person name="Lloyd J.R."/>
        </authorList>
    </citation>
    <scope>NUCLEOTIDE SEQUENCE [LARGE SCALE GENOMIC DNA]</scope>
    <source>
        <strain evidence="1 3">NB2006</strain>
    </source>
</reference>